<dbReference type="GO" id="GO:0015344">
    <property type="term" value="F:siderophore uptake transmembrane transporter activity"/>
    <property type="evidence" value="ECO:0007669"/>
    <property type="project" value="TreeGrafter"/>
</dbReference>
<evidence type="ECO:0000256" key="5">
    <source>
        <dbReference type="ARBA" id="ARBA00022729"/>
    </source>
</evidence>
<keyword evidence="6 11" id="KW-0798">TonB box</keyword>
<feature type="chain" id="PRO_5038876114" evidence="12">
    <location>
        <begin position="19"/>
        <end position="746"/>
    </location>
</feature>
<evidence type="ECO:0000259" key="13">
    <source>
        <dbReference type="Pfam" id="PF00593"/>
    </source>
</evidence>
<comment type="caution">
    <text evidence="15">The sequence shown here is derived from an EMBL/GenBank/DDBJ whole genome shotgun (WGS) entry which is preliminary data.</text>
</comment>
<dbReference type="EMBL" id="DXFT01000144">
    <property type="protein sequence ID" value="HIX03929.1"/>
    <property type="molecule type" value="Genomic_DNA"/>
</dbReference>
<dbReference type="InterPro" id="IPR000531">
    <property type="entry name" value="Beta-barrel_TonB"/>
</dbReference>
<evidence type="ECO:0000256" key="7">
    <source>
        <dbReference type="ARBA" id="ARBA00023136"/>
    </source>
</evidence>
<name>A0A9D1V1D6_9BACT</name>
<dbReference type="CDD" id="cd01347">
    <property type="entry name" value="ligand_gated_channel"/>
    <property type="match status" value="1"/>
</dbReference>
<evidence type="ECO:0000256" key="1">
    <source>
        <dbReference type="ARBA" id="ARBA00004571"/>
    </source>
</evidence>
<evidence type="ECO:0000256" key="11">
    <source>
        <dbReference type="RuleBase" id="RU003357"/>
    </source>
</evidence>
<accession>A0A9D1V1D6</accession>
<evidence type="ECO:0000256" key="9">
    <source>
        <dbReference type="ARBA" id="ARBA00023237"/>
    </source>
</evidence>
<dbReference type="Gene3D" id="2.60.40.1120">
    <property type="entry name" value="Carboxypeptidase-like, regulatory domain"/>
    <property type="match status" value="1"/>
</dbReference>
<feature type="signal peptide" evidence="12">
    <location>
        <begin position="1"/>
        <end position="18"/>
    </location>
</feature>
<dbReference type="SUPFAM" id="SSF49464">
    <property type="entry name" value="Carboxypeptidase regulatory domain-like"/>
    <property type="match status" value="1"/>
</dbReference>
<dbReference type="GO" id="GO:0044718">
    <property type="term" value="P:siderophore transmembrane transport"/>
    <property type="evidence" value="ECO:0007669"/>
    <property type="project" value="TreeGrafter"/>
</dbReference>
<reference evidence="15" key="2">
    <citation type="submission" date="2021-04" db="EMBL/GenBank/DDBJ databases">
        <authorList>
            <person name="Gilroy R."/>
        </authorList>
    </citation>
    <scope>NUCLEOTIDE SEQUENCE</scope>
    <source>
        <strain evidence="15">23274</strain>
    </source>
</reference>
<dbReference type="Gene3D" id="2.170.130.10">
    <property type="entry name" value="TonB-dependent receptor, plug domain"/>
    <property type="match status" value="1"/>
</dbReference>
<dbReference type="Gene3D" id="2.40.170.20">
    <property type="entry name" value="TonB-dependent receptor, beta-barrel domain"/>
    <property type="match status" value="1"/>
</dbReference>
<keyword evidence="7 10" id="KW-0472">Membrane</keyword>
<proteinExistence type="inferred from homology"/>
<dbReference type="PROSITE" id="PS52016">
    <property type="entry name" value="TONB_DEPENDENT_REC_3"/>
    <property type="match status" value="1"/>
</dbReference>
<organism evidence="15 16">
    <name type="scientific">Candidatus Odoribacter faecigallinarum</name>
    <dbReference type="NCBI Taxonomy" id="2838706"/>
    <lineage>
        <taxon>Bacteria</taxon>
        <taxon>Pseudomonadati</taxon>
        <taxon>Bacteroidota</taxon>
        <taxon>Bacteroidia</taxon>
        <taxon>Bacteroidales</taxon>
        <taxon>Odoribacteraceae</taxon>
        <taxon>Odoribacter</taxon>
    </lineage>
</organism>
<keyword evidence="8 15" id="KW-0675">Receptor</keyword>
<evidence type="ECO:0000313" key="15">
    <source>
        <dbReference type="EMBL" id="HIX03929.1"/>
    </source>
</evidence>
<sequence length="746" mass="84124">MRKILLILFSMVAVQAWGEDEISPAAVATIRGVVLDETGVPLPGASVWVKGSTIGAGTNTQGEFTLSLRKSGPQVLRFSFTGYKPQEYTWDGKENKVLTIRLEPSLNSLDEVVITGTRTPKPLKEAPVLTQVISEREIEQINPIDFQTLLELALPGLQFGIAHGSNLPELQFQGAAGGYVLFLMDGERIAGEGASNNIDFDRIDVDNIARIEVVKGAMSTLYGSQAMGGVVNIITKNAERPFSADATARWGNKDEMKYSASVGTKLSRFSSYTTFSYSRRDAYQVEDKEGQVTEYHYTDIHGQDSIVRDTSEATSTEVLGFDKWSVSERLGYSFTDNLKLDVTGSYYRNNQLNPYEEQGIQNRFESYTVNPKLYYVFNEQQNLSLSYLLDNYRKKEVYAREDASSTKMKDLSHTVRLNYTGEFGRHLLTAGIEVNTQKMNHYWFNLEGEVEHSQQTYVLYLQEDWKVTDFFDILVGVRSDCHSDYGFHASPKVSLMWRFGDFALRGNYGMGFRIPTLKELYSSFPMGGFGFMIYGNTDLEPEKSHQGTLSLEYTRGVFNGSVSGYYTKYMNEIYLGDFEDEDGAAAQKYYNHENSEKSGIDVMAQVRLDCGFRFNGSYSYVNSHEKEDGYNTSVFRPHSLTFTTNYSRQWGKVRANASLNGRWLSKVDVWYKNSEGAYVLTPRYAYTTVDFNLGARFPRGFRFTLAFDNILNLKAKNGASDSSVVPQRGIEVIGTLGINFADLFKL</sequence>
<dbReference type="Pfam" id="PF00593">
    <property type="entry name" value="TonB_dep_Rec_b-barrel"/>
    <property type="match status" value="1"/>
</dbReference>
<dbReference type="InterPro" id="IPR008969">
    <property type="entry name" value="CarboxyPept-like_regulatory"/>
</dbReference>
<keyword evidence="3 10" id="KW-1134">Transmembrane beta strand</keyword>
<evidence type="ECO:0000256" key="12">
    <source>
        <dbReference type="SAM" id="SignalP"/>
    </source>
</evidence>
<feature type="domain" description="TonB-dependent receptor-like beta-barrel" evidence="13">
    <location>
        <begin position="299"/>
        <end position="710"/>
    </location>
</feature>
<comment type="subcellular location">
    <subcellularLocation>
        <location evidence="1 10">Cell outer membrane</location>
        <topology evidence="1 10">Multi-pass membrane protein</topology>
    </subcellularLocation>
</comment>
<evidence type="ECO:0000259" key="14">
    <source>
        <dbReference type="Pfam" id="PF07715"/>
    </source>
</evidence>
<evidence type="ECO:0000256" key="3">
    <source>
        <dbReference type="ARBA" id="ARBA00022452"/>
    </source>
</evidence>
<keyword evidence="9 10" id="KW-0998">Cell outer membrane</keyword>
<dbReference type="PANTHER" id="PTHR30069:SF29">
    <property type="entry name" value="HEMOGLOBIN AND HEMOGLOBIN-HAPTOGLOBIN-BINDING PROTEIN 1-RELATED"/>
    <property type="match status" value="1"/>
</dbReference>
<evidence type="ECO:0000256" key="8">
    <source>
        <dbReference type="ARBA" id="ARBA00023170"/>
    </source>
</evidence>
<evidence type="ECO:0000256" key="10">
    <source>
        <dbReference type="PROSITE-ProRule" id="PRU01360"/>
    </source>
</evidence>
<keyword evidence="4 10" id="KW-0812">Transmembrane</keyword>
<keyword evidence="2 10" id="KW-0813">Transport</keyword>
<dbReference type="Proteomes" id="UP000824202">
    <property type="component" value="Unassembled WGS sequence"/>
</dbReference>
<evidence type="ECO:0000256" key="2">
    <source>
        <dbReference type="ARBA" id="ARBA00022448"/>
    </source>
</evidence>
<dbReference type="InterPro" id="IPR039426">
    <property type="entry name" value="TonB-dep_rcpt-like"/>
</dbReference>
<dbReference type="PANTHER" id="PTHR30069">
    <property type="entry name" value="TONB-DEPENDENT OUTER MEMBRANE RECEPTOR"/>
    <property type="match status" value="1"/>
</dbReference>
<feature type="domain" description="TonB-dependent receptor plug" evidence="14">
    <location>
        <begin position="123"/>
        <end position="230"/>
    </location>
</feature>
<comment type="similarity">
    <text evidence="10 11">Belongs to the TonB-dependent receptor family.</text>
</comment>
<evidence type="ECO:0000256" key="4">
    <source>
        <dbReference type="ARBA" id="ARBA00022692"/>
    </source>
</evidence>
<reference evidence="15" key="1">
    <citation type="journal article" date="2021" name="PeerJ">
        <title>Extensive microbial diversity within the chicken gut microbiome revealed by metagenomics and culture.</title>
        <authorList>
            <person name="Gilroy R."/>
            <person name="Ravi A."/>
            <person name="Getino M."/>
            <person name="Pursley I."/>
            <person name="Horton D.L."/>
            <person name="Alikhan N.F."/>
            <person name="Baker D."/>
            <person name="Gharbi K."/>
            <person name="Hall N."/>
            <person name="Watson M."/>
            <person name="Adriaenssens E.M."/>
            <person name="Foster-Nyarko E."/>
            <person name="Jarju S."/>
            <person name="Secka A."/>
            <person name="Antonio M."/>
            <person name="Oren A."/>
            <person name="Chaudhuri R.R."/>
            <person name="La Ragione R."/>
            <person name="Hildebrand F."/>
            <person name="Pallen M.J."/>
        </authorList>
    </citation>
    <scope>NUCLEOTIDE SEQUENCE</scope>
    <source>
        <strain evidence="15">23274</strain>
    </source>
</reference>
<gene>
    <name evidence="15" type="ORF">H9863_07440</name>
</gene>
<dbReference type="GO" id="GO:0009279">
    <property type="term" value="C:cell outer membrane"/>
    <property type="evidence" value="ECO:0007669"/>
    <property type="project" value="UniProtKB-SubCell"/>
</dbReference>
<dbReference type="InterPro" id="IPR037066">
    <property type="entry name" value="Plug_dom_sf"/>
</dbReference>
<keyword evidence="5 12" id="KW-0732">Signal</keyword>
<evidence type="ECO:0000256" key="6">
    <source>
        <dbReference type="ARBA" id="ARBA00023077"/>
    </source>
</evidence>
<dbReference type="InterPro" id="IPR012910">
    <property type="entry name" value="Plug_dom"/>
</dbReference>
<dbReference type="Pfam" id="PF13715">
    <property type="entry name" value="CarbopepD_reg_2"/>
    <property type="match status" value="1"/>
</dbReference>
<evidence type="ECO:0000313" key="16">
    <source>
        <dbReference type="Proteomes" id="UP000824202"/>
    </source>
</evidence>
<dbReference type="AlphaFoldDB" id="A0A9D1V1D6"/>
<dbReference type="Pfam" id="PF07715">
    <property type="entry name" value="Plug"/>
    <property type="match status" value="1"/>
</dbReference>
<dbReference type="SUPFAM" id="SSF56935">
    <property type="entry name" value="Porins"/>
    <property type="match status" value="1"/>
</dbReference>
<dbReference type="InterPro" id="IPR036942">
    <property type="entry name" value="Beta-barrel_TonB_sf"/>
</dbReference>
<protein>
    <submittedName>
        <fullName evidence="15">TonB-dependent receptor</fullName>
    </submittedName>
</protein>